<dbReference type="RefSeq" id="WP_072242545.1">
    <property type="nucleotide sequence ID" value="NZ_CYHE01000003.1"/>
</dbReference>
<dbReference type="InterPro" id="IPR019600">
    <property type="entry name" value="Hemin_uptake_protein_HemP"/>
</dbReference>
<accession>A0A0K6HTI1</accession>
<name>A0A0K6HTI1_9HYPH</name>
<dbReference type="Gene3D" id="2.10.70.10">
    <property type="entry name" value="Complement Module, domain 1"/>
    <property type="match status" value="1"/>
</dbReference>
<dbReference type="EMBL" id="CYHE01000003">
    <property type="protein sequence ID" value="CUA94347.1"/>
    <property type="molecule type" value="Genomic_DNA"/>
</dbReference>
<dbReference type="AlphaFoldDB" id="A0A0K6HTI1"/>
<protein>
    <submittedName>
        <fullName evidence="2">Hemin uptake protein hemP</fullName>
    </submittedName>
</protein>
<evidence type="ECO:0000313" key="3">
    <source>
        <dbReference type="Proteomes" id="UP000183900"/>
    </source>
</evidence>
<reference evidence="3" key="1">
    <citation type="submission" date="2015-08" db="EMBL/GenBank/DDBJ databases">
        <authorList>
            <person name="Varghese N."/>
        </authorList>
    </citation>
    <scope>NUCLEOTIDE SEQUENCE [LARGE SCALE GENOMIC DNA]</scope>
    <source>
        <strain evidence="3">DSM 23407</strain>
    </source>
</reference>
<evidence type="ECO:0000313" key="2">
    <source>
        <dbReference type="EMBL" id="CUA94347.1"/>
    </source>
</evidence>
<gene>
    <name evidence="2" type="ORF">Ga0061067_103141</name>
</gene>
<organism evidence="2 3">
    <name type="scientific">Pannonibacter indicus</name>
    <dbReference type="NCBI Taxonomy" id="466044"/>
    <lineage>
        <taxon>Bacteria</taxon>
        <taxon>Pseudomonadati</taxon>
        <taxon>Pseudomonadota</taxon>
        <taxon>Alphaproteobacteria</taxon>
        <taxon>Hyphomicrobiales</taxon>
        <taxon>Stappiaceae</taxon>
        <taxon>Pannonibacter</taxon>
    </lineage>
</organism>
<sequence>MRHVPPSHAVPSQNGLRQEKLSLPGMRKSAAADHNGMLDSTSLFKGSREVRIRHNDETYRLTITKLGKLILTK</sequence>
<dbReference type="Proteomes" id="UP000183900">
    <property type="component" value="Unassembled WGS sequence"/>
</dbReference>
<keyword evidence="3" id="KW-1185">Reference proteome</keyword>
<proteinExistence type="predicted"/>
<dbReference type="Pfam" id="PF10636">
    <property type="entry name" value="hemP"/>
    <property type="match status" value="1"/>
</dbReference>
<evidence type="ECO:0000256" key="1">
    <source>
        <dbReference type="SAM" id="MobiDB-lite"/>
    </source>
</evidence>
<feature type="region of interest" description="Disordered" evidence="1">
    <location>
        <begin position="1"/>
        <end position="20"/>
    </location>
</feature>